<proteinExistence type="inferred from homology"/>
<dbReference type="InterPro" id="IPR036100">
    <property type="entry name" value="QueA_sf"/>
</dbReference>
<keyword evidence="3 5" id="KW-0949">S-adenosyl-L-methionine</keyword>
<dbReference type="PATRIC" id="fig|1813736.3.peg.605"/>
<sequence>MRVDEFDFHLPESQIAQHPPAERGTSRLMVLDRASGETTIGHVSDLTAWLRAGDVLVLNDTRVFPARLLGRRLPGGGRLECLLVASHGAGAWDALVHPGQRLKIGSRFVCEGEGGAIHGEIVGRSDYGRRTVHLRAEGFADVDEAIEAIGHMPLPPYIRRPDASEDRDRYQTVFGTHRGSVAAPTAGLHFTPDLLAQLRAIGVEIVTITLHVGYGTFKPVRVDIVEEHIVDPERYDVSTTAADAINRAKAEGRRVVVVGTTSTRALESAAGADGRVRAGAATTTLYIRPGHRFQVVDALMTNFHVPRSSLLFLVCAFGGREHVLGAYARAIDEGLRFYSYGDAMLIT</sequence>
<dbReference type="PANTHER" id="PTHR30307">
    <property type="entry name" value="S-ADENOSYLMETHIONINE:TRNA RIBOSYLTRANSFERASE-ISOMERASE"/>
    <property type="match status" value="1"/>
</dbReference>
<keyword evidence="1 5" id="KW-0963">Cytoplasm</keyword>
<reference evidence="6 7" key="1">
    <citation type="journal article" date="2016" name="Genome Announc.">
        <title>First Complete Genome Sequence of a Subdivision 6 Acidobacterium Strain.</title>
        <authorList>
            <person name="Huang S."/>
            <person name="Vieira S."/>
            <person name="Bunk B."/>
            <person name="Riedel T."/>
            <person name="Sproer C."/>
            <person name="Overmann J."/>
        </authorList>
    </citation>
    <scope>NUCLEOTIDE SEQUENCE [LARGE SCALE GENOMIC DNA]</scope>
    <source>
        <strain evidence="7">DSM 100886 HEG_-6_39</strain>
    </source>
</reference>
<dbReference type="InterPro" id="IPR042118">
    <property type="entry name" value="QueA_dom1"/>
</dbReference>
<evidence type="ECO:0000256" key="5">
    <source>
        <dbReference type="HAMAP-Rule" id="MF_00113"/>
    </source>
</evidence>
<dbReference type="InterPro" id="IPR003699">
    <property type="entry name" value="QueA"/>
</dbReference>
<evidence type="ECO:0000313" key="7">
    <source>
        <dbReference type="Proteomes" id="UP000076079"/>
    </source>
</evidence>
<keyword evidence="7" id="KW-1185">Reference proteome</keyword>
<dbReference type="NCBIfam" id="NF001140">
    <property type="entry name" value="PRK00147.1"/>
    <property type="match status" value="1"/>
</dbReference>
<evidence type="ECO:0000313" key="6">
    <source>
        <dbReference type="EMBL" id="AMY07407.1"/>
    </source>
</evidence>
<dbReference type="EC" id="2.4.99.17" evidence="5"/>
<comment type="pathway">
    <text evidence="5">tRNA modification; tRNA-queuosine biosynthesis.</text>
</comment>
<dbReference type="Pfam" id="PF02547">
    <property type="entry name" value="Queuosine_synth"/>
    <property type="match status" value="1"/>
</dbReference>
<dbReference type="EMBL" id="CP015136">
    <property type="protein sequence ID" value="AMY07407.1"/>
    <property type="molecule type" value="Genomic_DNA"/>
</dbReference>
<comment type="function">
    <text evidence="5">Transfers and isomerizes the ribose moiety from AdoMet to the 7-aminomethyl group of 7-deazaguanine (preQ1-tRNA) to give epoxyqueuosine (oQ-tRNA).</text>
</comment>
<dbReference type="RefSeq" id="WP_110169360.1">
    <property type="nucleotide sequence ID" value="NZ_CP015136.1"/>
</dbReference>
<dbReference type="Gene3D" id="3.40.1780.10">
    <property type="entry name" value="QueA-like"/>
    <property type="match status" value="1"/>
</dbReference>
<dbReference type="InterPro" id="IPR042119">
    <property type="entry name" value="QueA_dom2"/>
</dbReference>
<dbReference type="OrthoDB" id="9805933at2"/>
<organism evidence="6 7">
    <name type="scientific">Luteitalea pratensis</name>
    <dbReference type="NCBI Taxonomy" id="1855912"/>
    <lineage>
        <taxon>Bacteria</taxon>
        <taxon>Pseudomonadati</taxon>
        <taxon>Acidobacteriota</taxon>
        <taxon>Vicinamibacteria</taxon>
        <taxon>Vicinamibacterales</taxon>
        <taxon>Vicinamibacteraceae</taxon>
        <taxon>Luteitalea</taxon>
    </lineage>
</organism>
<keyword evidence="4 5" id="KW-0671">Queuosine biosynthesis</keyword>
<dbReference type="NCBIfam" id="TIGR00113">
    <property type="entry name" value="queA"/>
    <property type="match status" value="1"/>
</dbReference>
<accession>A0A143PFT0</accession>
<dbReference type="Gene3D" id="2.40.10.240">
    <property type="entry name" value="QueA-like"/>
    <property type="match status" value="1"/>
</dbReference>
<dbReference type="GO" id="GO:0008616">
    <property type="term" value="P:tRNA queuosine(34) biosynthetic process"/>
    <property type="evidence" value="ECO:0007669"/>
    <property type="project" value="UniProtKB-UniRule"/>
</dbReference>
<dbReference type="GO" id="GO:0051075">
    <property type="term" value="F:S-adenosylmethionine:tRNA ribosyltransferase-isomerase activity"/>
    <property type="evidence" value="ECO:0007669"/>
    <property type="project" value="UniProtKB-EC"/>
</dbReference>
<evidence type="ECO:0000256" key="4">
    <source>
        <dbReference type="ARBA" id="ARBA00022785"/>
    </source>
</evidence>
<dbReference type="SUPFAM" id="SSF111337">
    <property type="entry name" value="QueA-like"/>
    <property type="match status" value="1"/>
</dbReference>
<dbReference type="UniPathway" id="UPA00392"/>
<gene>
    <name evidence="6" type="primary">queA_1</name>
    <name evidence="5" type="synonym">queA</name>
    <name evidence="6" type="ORF">LuPra_00579</name>
</gene>
<keyword evidence="6" id="KW-0328">Glycosyltransferase</keyword>
<dbReference type="GO" id="GO:0005737">
    <property type="term" value="C:cytoplasm"/>
    <property type="evidence" value="ECO:0007669"/>
    <property type="project" value="UniProtKB-SubCell"/>
</dbReference>
<dbReference type="AlphaFoldDB" id="A0A143PFT0"/>
<evidence type="ECO:0000256" key="3">
    <source>
        <dbReference type="ARBA" id="ARBA00022691"/>
    </source>
</evidence>
<dbReference type="KEGG" id="abac:LuPra_00579"/>
<dbReference type="HAMAP" id="MF_00113">
    <property type="entry name" value="QueA"/>
    <property type="match status" value="1"/>
</dbReference>
<evidence type="ECO:0000256" key="1">
    <source>
        <dbReference type="ARBA" id="ARBA00022490"/>
    </source>
</evidence>
<name>A0A143PFT0_LUTPR</name>
<comment type="subunit">
    <text evidence="5">Monomer.</text>
</comment>
<keyword evidence="2 5" id="KW-0808">Transferase</keyword>
<comment type="catalytic activity">
    <reaction evidence="5">
        <text>7-aminomethyl-7-carbaguanosine(34) in tRNA + S-adenosyl-L-methionine = epoxyqueuosine(34) in tRNA + adenine + L-methionine + 2 H(+)</text>
        <dbReference type="Rhea" id="RHEA:32155"/>
        <dbReference type="Rhea" id="RHEA-COMP:10342"/>
        <dbReference type="Rhea" id="RHEA-COMP:18582"/>
        <dbReference type="ChEBI" id="CHEBI:15378"/>
        <dbReference type="ChEBI" id="CHEBI:16708"/>
        <dbReference type="ChEBI" id="CHEBI:57844"/>
        <dbReference type="ChEBI" id="CHEBI:59789"/>
        <dbReference type="ChEBI" id="CHEBI:82833"/>
        <dbReference type="ChEBI" id="CHEBI:194443"/>
        <dbReference type="EC" id="2.4.99.17"/>
    </reaction>
</comment>
<comment type="similarity">
    <text evidence="5">Belongs to the QueA family.</text>
</comment>
<dbReference type="Proteomes" id="UP000076079">
    <property type="component" value="Chromosome"/>
</dbReference>
<keyword evidence="6" id="KW-0413">Isomerase</keyword>
<evidence type="ECO:0000256" key="2">
    <source>
        <dbReference type="ARBA" id="ARBA00022679"/>
    </source>
</evidence>
<dbReference type="STRING" id="1855912.LuPra_00579"/>
<dbReference type="PANTHER" id="PTHR30307:SF0">
    <property type="entry name" value="S-ADENOSYLMETHIONINE:TRNA RIBOSYLTRANSFERASE-ISOMERASE"/>
    <property type="match status" value="1"/>
</dbReference>
<protein>
    <recommendedName>
        <fullName evidence="5">S-adenosylmethionine:tRNA ribosyltransferase-isomerase</fullName>
        <ecNumber evidence="5">2.4.99.17</ecNumber>
    </recommendedName>
    <alternativeName>
        <fullName evidence="5">Queuosine biosynthesis protein QueA</fullName>
    </alternativeName>
</protein>
<dbReference type="FunFam" id="2.40.10.240:FF:000002">
    <property type="entry name" value="S-adenosylmethionine:tRNA ribosyltransferase-isomerase"/>
    <property type="match status" value="1"/>
</dbReference>
<reference evidence="7" key="2">
    <citation type="submission" date="2016-04" db="EMBL/GenBank/DDBJ databases">
        <title>First Complete Genome Sequence of a Subdivision 6 Acidobacterium.</title>
        <authorList>
            <person name="Huang S."/>
            <person name="Vieira S."/>
            <person name="Bunk B."/>
            <person name="Riedel T."/>
            <person name="Sproeer C."/>
            <person name="Overmann J."/>
        </authorList>
    </citation>
    <scope>NUCLEOTIDE SEQUENCE [LARGE SCALE GENOMIC DNA]</scope>
    <source>
        <strain evidence="7">DSM 100886 HEG_-6_39</strain>
    </source>
</reference>
<comment type="subcellular location">
    <subcellularLocation>
        <location evidence="5">Cytoplasm</location>
    </subcellularLocation>
</comment>